<dbReference type="AlphaFoldDB" id="A0A3G8YLT5"/>
<dbReference type="SMART" id="SM00554">
    <property type="entry name" value="FAS1"/>
    <property type="match status" value="1"/>
</dbReference>
<gene>
    <name evidence="3" type="ORF">EHF33_04505</name>
</gene>
<protein>
    <submittedName>
        <fullName evidence="3">Fasciclin domain-containing protein</fullName>
    </submittedName>
</protein>
<evidence type="ECO:0000256" key="1">
    <source>
        <dbReference type="SAM" id="SignalP"/>
    </source>
</evidence>
<dbReference type="InterPro" id="IPR000782">
    <property type="entry name" value="FAS1_domain"/>
</dbReference>
<dbReference type="RefSeq" id="WP_124868261.1">
    <property type="nucleotide sequence ID" value="NZ_CP034183.1"/>
</dbReference>
<dbReference type="KEGG" id="dph:EHF33_04505"/>
<sequence length="163" mass="16703">MFKKTLLLTTALVLAPSAFAAGETPTLPNNSIAGIVVSNPDFSTLLAAVEAAGLVDTLNGYGPFTVFAPTNAAFAKVPADQLKALLNDPAKLKAVLLYHVVSGRVMAADVVTMTSAKSLQGSPLNIMVNGSTVMVNDATVTATDISATNGVIHVIDTVLLPPN</sequence>
<dbReference type="PANTHER" id="PTHR10900:SF77">
    <property type="entry name" value="FI19380P1"/>
    <property type="match status" value="1"/>
</dbReference>
<dbReference type="InterPro" id="IPR036378">
    <property type="entry name" value="FAS1_dom_sf"/>
</dbReference>
<dbReference type="Gene3D" id="2.30.180.10">
    <property type="entry name" value="FAS1 domain"/>
    <property type="match status" value="1"/>
</dbReference>
<evidence type="ECO:0000313" key="4">
    <source>
        <dbReference type="Proteomes" id="UP000276417"/>
    </source>
</evidence>
<dbReference type="InterPro" id="IPR050904">
    <property type="entry name" value="Adhesion/Biosynth-related"/>
</dbReference>
<dbReference type="PANTHER" id="PTHR10900">
    <property type="entry name" value="PERIOSTIN-RELATED"/>
    <property type="match status" value="1"/>
</dbReference>
<keyword evidence="1" id="KW-0732">Signal</keyword>
<feature type="domain" description="FAS1" evidence="2">
    <location>
        <begin position="29"/>
        <end position="159"/>
    </location>
</feature>
<dbReference type="FunFam" id="2.30.180.10:FF:000019">
    <property type="entry name" value="Cell surface lipoprotein"/>
    <property type="match status" value="1"/>
</dbReference>
<dbReference type="EMBL" id="CP034183">
    <property type="protein sequence ID" value="AZI42096.1"/>
    <property type="molecule type" value="Genomic_DNA"/>
</dbReference>
<accession>A0A3G8YLT5</accession>
<proteinExistence type="predicted"/>
<evidence type="ECO:0000259" key="2">
    <source>
        <dbReference type="PROSITE" id="PS50213"/>
    </source>
</evidence>
<feature type="chain" id="PRO_5018257174" evidence="1">
    <location>
        <begin position="21"/>
        <end position="163"/>
    </location>
</feature>
<dbReference type="OrthoDB" id="9800666at2"/>
<feature type="signal peptide" evidence="1">
    <location>
        <begin position="1"/>
        <end position="20"/>
    </location>
</feature>
<keyword evidence="4" id="KW-1185">Reference proteome</keyword>
<dbReference type="GO" id="GO:0005615">
    <property type="term" value="C:extracellular space"/>
    <property type="evidence" value="ECO:0007669"/>
    <property type="project" value="TreeGrafter"/>
</dbReference>
<dbReference type="PROSITE" id="PS50213">
    <property type="entry name" value="FAS1"/>
    <property type="match status" value="1"/>
</dbReference>
<name>A0A3G8YLT5_9DEIO</name>
<reference evidence="3 4" key="1">
    <citation type="submission" date="2018-11" db="EMBL/GenBank/DDBJ databases">
        <title>Deinococcus shelandsis sp. nov., isolated from South Shetland Islands soil of Antarctica.</title>
        <authorList>
            <person name="Tian J."/>
        </authorList>
    </citation>
    <scope>NUCLEOTIDE SEQUENCE [LARGE SCALE GENOMIC DNA]</scope>
    <source>
        <strain evidence="3 4">S14-83T</strain>
    </source>
</reference>
<organism evidence="3 4">
    <name type="scientific">Deinococcus psychrotolerans</name>
    <dbReference type="NCBI Taxonomy" id="2489213"/>
    <lineage>
        <taxon>Bacteria</taxon>
        <taxon>Thermotogati</taxon>
        <taxon>Deinococcota</taxon>
        <taxon>Deinococci</taxon>
        <taxon>Deinococcales</taxon>
        <taxon>Deinococcaceae</taxon>
        <taxon>Deinococcus</taxon>
    </lineage>
</organism>
<dbReference type="Proteomes" id="UP000276417">
    <property type="component" value="Chromosome 1"/>
</dbReference>
<evidence type="ECO:0000313" key="3">
    <source>
        <dbReference type="EMBL" id="AZI42096.1"/>
    </source>
</evidence>
<dbReference type="Pfam" id="PF02469">
    <property type="entry name" value="Fasciclin"/>
    <property type="match status" value="1"/>
</dbReference>
<dbReference type="SUPFAM" id="SSF82153">
    <property type="entry name" value="FAS1 domain"/>
    <property type="match status" value="1"/>
</dbReference>